<feature type="binding site" evidence="6">
    <location>
        <position position="78"/>
    </location>
    <ligand>
        <name>GTP</name>
        <dbReference type="ChEBI" id="CHEBI:37565"/>
    </ligand>
</feature>
<dbReference type="InterPro" id="IPR024156">
    <property type="entry name" value="Small_GTPase_ARF"/>
</dbReference>
<keyword evidence="1 6" id="KW-0547">Nucleotide-binding</keyword>
<dbReference type="NCBIfam" id="TIGR00231">
    <property type="entry name" value="small_GTP"/>
    <property type="match status" value="1"/>
</dbReference>
<dbReference type="InterPro" id="IPR006689">
    <property type="entry name" value="Small_GTPase_ARF/SAR"/>
</dbReference>
<evidence type="ECO:0000256" key="4">
    <source>
        <dbReference type="ARBA" id="ARBA00038765"/>
    </source>
</evidence>
<dbReference type="PRINTS" id="PR00449">
    <property type="entry name" value="RASTRNSFRMNG"/>
</dbReference>
<evidence type="ECO:0000313" key="10">
    <source>
        <dbReference type="Proteomes" id="UP000274756"/>
    </source>
</evidence>
<dbReference type="PANTHER" id="PTHR45909:SF1">
    <property type="entry name" value="ADP-RIBOSYLATION FACTOR-RELATED PROTEIN 1"/>
    <property type="match status" value="1"/>
</dbReference>
<evidence type="ECO:0000313" key="8">
    <source>
        <dbReference type="EMBL" id="VDN50167.1"/>
    </source>
</evidence>
<keyword evidence="10" id="KW-1185">Reference proteome</keyword>
<evidence type="ECO:0000313" key="9">
    <source>
        <dbReference type="Proteomes" id="UP000038040"/>
    </source>
</evidence>
<comment type="subunit">
    <text evidence="4">Interacts with SYS1.</text>
</comment>
<dbReference type="PANTHER" id="PTHR45909">
    <property type="entry name" value="ADP-RIBOSYLATION FACTOR-RELATED PROTEIN 1"/>
    <property type="match status" value="1"/>
</dbReference>
<feature type="binding site" evidence="6">
    <location>
        <begin position="134"/>
        <end position="137"/>
    </location>
    <ligand>
        <name>GTP</name>
        <dbReference type="ChEBI" id="CHEBI:37565"/>
    </ligand>
</feature>
<keyword evidence="7" id="KW-0479">Metal-binding</keyword>
<dbReference type="GO" id="GO:0046872">
    <property type="term" value="F:metal ion binding"/>
    <property type="evidence" value="ECO:0007669"/>
    <property type="project" value="UniProtKB-KW"/>
</dbReference>
<dbReference type="PROSITE" id="PS51417">
    <property type="entry name" value="ARF"/>
    <property type="match status" value="1"/>
</dbReference>
<dbReference type="EMBL" id="UYYG01000001">
    <property type="protein sequence ID" value="VDN50167.1"/>
    <property type="molecule type" value="Genomic_DNA"/>
</dbReference>
<dbReference type="OrthoDB" id="414781at2759"/>
<dbReference type="Proteomes" id="UP000038040">
    <property type="component" value="Unplaced"/>
</dbReference>
<dbReference type="InterPro" id="IPR005225">
    <property type="entry name" value="Small_GTP-bd"/>
</dbReference>
<dbReference type="STRING" id="318479.A0A0N4U7F1"/>
<dbReference type="SMART" id="SM00178">
    <property type="entry name" value="SAR"/>
    <property type="match status" value="1"/>
</dbReference>
<dbReference type="Gene3D" id="3.40.50.300">
    <property type="entry name" value="P-loop containing nucleotide triphosphate hydrolases"/>
    <property type="match status" value="1"/>
</dbReference>
<dbReference type="SUPFAM" id="SSF52540">
    <property type="entry name" value="P-loop containing nucleoside triphosphate hydrolases"/>
    <property type="match status" value="1"/>
</dbReference>
<dbReference type="InterPro" id="IPR027417">
    <property type="entry name" value="P-loop_NTPase"/>
</dbReference>
<feature type="binding site" evidence="6">
    <location>
        <begin position="24"/>
        <end position="31"/>
    </location>
    <ligand>
        <name>GTP</name>
        <dbReference type="ChEBI" id="CHEBI:37565"/>
    </ligand>
</feature>
<evidence type="ECO:0000256" key="7">
    <source>
        <dbReference type="PIRSR" id="PIRSR606689-2"/>
    </source>
</evidence>
<dbReference type="Proteomes" id="UP000274756">
    <property type="component" value="Unassembled WGS sequence"/>
</dbReference>
<feature type="binding site" evidence="7">
    <location>
        <position position="56"/>
    </location>
    <ligand>
        <name>Mg(2+)</name>
        <dbReference type="ChEBI" id="CHEBI:18420"/>
    </ligand>
</feature>
<gene>
    <name evidence="8" type="ORF">DME_LOCUS140</name>
</gene>
<name>A0A0N4U7F1_DRAME</name>
<accession>A0A0N4U7F1</accession>
<evidence type="ECO:0000256" key="1">
    <source>
        <dbReference type="ARBA" id="ARBA00022741"/>
    </source>
</evidence>
<dbReference type="GO" id="GO:0043001">
    <property type="term" value="P:Golgi to plasma membrane protein transport"/>
    <property type="evidence" value="ECO:0007669"/>
    <property type="project" value="TreeGrafter"/>
</dbReference>
<sequence length="198" mass="22711">MYTLGYGLWKHFMQKKDFFIVIIGLDNAGKTTFLEQTKMKFTEGYQMLNPLKITSTVGLNIGKVELGPLRLNFWDLGGQEELHSLWQKYFEDSHAMIFVIDACDVDRLSDVKTAFDRVMNCEAVQRMPILIVCNKCDLEECIEAECIRRLISDDRHRGDFALIQVSALQGLNIDRCIKWLCTVLTSDISFIIDNGNSN</sequence>
<dbReference type="AlphaFoldDB" id="A0A0N4U7F1"/>
<dbReference type="SMART" id="SM00175">
    <property type="entry name" value="RAB"/>
    <property type="match status" value="1"/>
</dbReference>
<dbReference type="Pfam" id="PF00025">
    <property type="entry name" value="Arf"/>
    <property type="match status" value="1"/>
</dbReference>
<proteinExistence type="predicted"/>
<reference evidence="8 10" key="2">
    <citation type="submission" date="2018-11" db="EMBL/GenBank/DDBJ databases">
        <authorList>
            <consortium name="Pathogen Informatics"/>
        </authorList>
    </citation>
    <scope>NUCLEOTIDE SEQUENCE [LARGE SCALE GENOMIC DNA]</scope>
</reference>
<organism evidence="9 11">
    <name type="scientific">Dracunculus medinensis</name>
    <name type="common">Guinea worm</name>
    <dbReference type="NCBI Taxonomy" id="318479"/>
    <lineage>
        <taxon>Eukaryota</taxon>
        <taxon>Metazoa</taxon>
        <taxon>Ecdysozoa</taxon>
        <taxon>Nematoda</taxon>
        <taxon>Chromadorea</taxon>
        <taxon>Rhabditida</taxon>
        <taxon>Spirurina</taxon>
        <taxon>Dracunculoidea</taxon>
        <taxon>Dracunculidae</taxon>
        <taxon>Dracunculus</taxon>
    </lineage>
</organism>
<dbReference type="GO" id="GO:0005525">
    <property type="term" value="F:GTP binding"/>
    <property type="evidence" value="ECO:0007669"/>
    <property type="project" value="UniProtKB-KW"/>
</dbReference>
<reference evidence="11" key="1">
    <citation type="submission" date="2017-02" db="UniProtKB">
        <authorList>
            <consortium name="WormBaseParasite"/>
        </authorList>
    </citation>
    <scope>IDENTIFICATION</scope>
</reference>
<evidence type="ECO:0000256" key="3">
    <source>
        <dbReference type="ARBA" id="ARBA00037377"/>
    </source>
</evidence>
<keyword evidence="7" id="KW-0460">Magnesium</keyword>
<dbReference type="GO" id="GO:0034067">
    <property type="term" value="P:protein localization to Golgi apparatus"/>
    <property type="evidence" value="ECO:0007669"/>
    <property type="project" value="TreeGrafter"/>
</dbReference>
<comment type="function">
    <text evidence="3">Trans-Golgi-associated GTPase that regulates protein sorting. Controls the targeting of ARL1 and its effector to the trans-Golgi. Required for the lipidation of chylomicrons in the intestine and required for VLDL lipidation in the liver.</text>
</comment>
<dbReference type="WBParaSite" id="DME_0000291101-mRNA-1">
    <property type="protein sequence ID" value="DME_0000291101-mRNA-1"/>
    <property type="gene ID" value="DME_0000291101"/>
</dbReference>
<evidence type="ECO:0000256" key="5">
    <source>
        <dbReference type="ARBA" id="ARBA00039478"/>
    </source>
</evidence>
<dbReference type="GO" id="GO:0005794">
    <property type="term" value="C:Golgi apparatus"/>
    <property type="evidence" value="ECO:0007669"/>
    <property type="project" value="TreeGrafter"/>
</dbReference>
<evidence type="ECO:0000256" key="6">
    <source>
        <dbReference type="PIRSR" id="PIRSR606689-1"/>
    </source>
</evidence>
<protein>
    <recommendedName>
        <fullName evidence="5">ADP-ribosylation factor-related protein 1</fullName>
    </recommendedName>
</protein>
<dbReference type="SMART" id="SM00177">
    <property type="entry name" value="ARF"/>
    <property type="match status" value="1"/>
</dbReference>
<dbReference type="GO" id="GO:0003924">
    <property type="term" value="F:GTPase activity"/>
    <property type="evidence" value="ECO:0007669"/>
    <property type="project" value="InterPro"/>
</dbReference>
<evidence type="ECO:0000256" key="2">
    <source>
        <dbReference type="ARBA" id="ARBA00023134"/>
    </source>
</evidence>
<dbReference type="PROSITE" id="PS51419">
    <property type="entry name" value="RAB"/>
    <property type="match status" value="1"/>
</dbReference>
<keyword evidence="2 6" id="KW-0342">GTP-binding</keyword>
<feature type="binding site" evidence="7">
    <location>
        <position position="31"/>
    </location>
    <ligand>
        <name>Mg(2+)</name>
        <dbReference type="ChEBI" id="CHEBI:18420"/>
    </ligand>
</feature>
<dbReference type="GO" id="GO:0006886">
    <property type="term" value="P:intracellular protein transport"/>
    <property type="evidence" value="ECO:0007669"/>
    <property type="project" value="TreeGrafter"/>
</dbReference>
<evidence type="ECO:0000313" key="11">
    <source>
        <dbReference type="WBParaSite" id="DME_0000291101-mRNA-1"/>
    </source>
</evidence>